<evidence type="ECO:0000256" key="1">
    <source>
        <dbReference type="SAM" id="MobiDB-lite"/>
    </source>
</evidence>
<proteinExistence type="predicted"/>
<feature type="compositionally biased region" description="Polar residues" evidence="1">
    <location>
        <begin position="51"/>
        <end position="64"/>
    </location>
</feature>
<protein>
    <submittedName>
        <fullName evidence="2">Uncharacterized protein</fullName>
    </submittedName>
</protein>
<evidence type="ECO:0000313" key="2">
    <source>
        <dbReference type="EMBL" id="KAF6120048.1"/>
    </source>
</evidence>
<feature type="region of interest" description="Disordered" evidence="1">
    <location>
        <begin position="51"/>
        <end position="91"/>
    </location>
</feature>
<name>A0A834AT17_9CHIR</name>
<dbReference type="EMBL" id="JABVXQ010000003">
    <property type="protein sequence ID" value="KAF6120048.1"/>
    <property type="molecule type" value="Genomic_DNA"/>
</dbReference>
<evidence type="ECO:0000313" key="3">
    <source>
        <dbReference type="Proteomes" id="UP000664940"/>
    </source>
</evidence>
<accession>A0A834AT17</accession>
<dbReference type="AlphaFoldDB" id="A0A834AT17"/>
<gene>
    <name evidence="2" type="ORF">HJG60_010374</name>
</gene>
<dbReference type="Proteomes" id="UP000664940">
    <property type="component" value="Unassembled WGS sequence"/>
</dbReference>
<reference evidence="2 3" key="1">
    <citation type="journal article" date="2020" name="Nature">
        <title>Six reference-quality genomes reveal evolution of bat adaptations.</title>
        <authorList>
            <person name="Jebb D."/>
            <person name="Huang Z."/>
            <person name="Pippel M."/>
            <person name="Hughes G.M."/>
            <person name="Lavrichenko K."/>
            <person name="Devanna P."/>
            <person name="Winkler S."/>
            <person name="Jermiin L.S."/>
            <person name="Skirmuntt E.C."/>
            <person name="Katzourakis A."/>
            <person name="Burkitt-Gray L."/>
            <person name="Ray D.A."/>
            <person name="Sullivan K.A.M."/>
            <person name="Roscito J.G."/>
            <person name="Kirilenko B.M."/>
            <person name="Davalos L.M."/>
            <person name="Corthals A.P."/>
            <person name="Power M.L."/>
            <person name="Jones G."/>
            <person name="Ransome R.D."/>
            <person name="Dechmann D.K.N."/>
            <person name="Locatelli A.G."/>
            <person name="Puechmaille S.J."/>
            <person name="Fedrigo O."/>
            <person name="Jarvis E.D."/>
            <person name="Hiller M."/>
            <person name="Vernes S.C."/>
            <person name="Myers E.W."/>
            <person name="Teeling E.C."/>
        </authorList>
    </citation>
    <scope>NUCLEOTIDE SEQUENCE [LARGE SCALE GENOMIC DNA]</scope>
    <source>
        <strain evidence="2">Bat1K_MPI-CBG_1</strain>
    </source>
</reference>
<comment type="caution">
    <text evidence="2">The sequence shown here is derived from an EMBL/GenBank/DDBJ whole genome shotgun (WGS) entry which is preliminary data.</text>
</comment>
<organism evidence="2 3">
    <name type="scientific">Phyllostomus discolor</name>
    <name type="common">pale spear-nosed bat</name>
    <dbReference type="NCBI Taxonomy" id="89673"/>
    <lineage>
        <taxon>Eukaryota</taxon>
        <taxon>Metazoa</taxon>
        <taxon>Chordata</taxon>
        <taxon>Craniata</taxon>
        <taxon>Vertebrata</taxon>
        <taxon>Euteleostomi</taxon>
        <taxon>Mammalia</taxon>
        <taxon>Eutheria</taxon>
        <taxon>Laurasiatheria</taxon>
        <taxon>Chiroptera</taxon>
        <taxon>Yangochiroptera</taxon>
        <taxon>Phyllostomidae</taxon>
        <taxon>Phyllostominae</taxon>
        <taxon>Phyllostomus</taxon>
    </lineage>
</organism>
<sequence length="127" mass="14011">MWLKVTHKDMVEMFAGAWVDLEGMTLSEMLVRERQTPYDFTYMWNLQNTESGQTEQNGLTDTESGLTRGRGRRTQGWAKEGKGPRSGNWQLQSGHRAVKCSMGNVVRNVVITCAAPGGAGNAGGSTW</sequence>